<dbReference type="eggNOG" id="COG2608">
    <property type="taxonomic scope" value="Bacteria"/>
</dbReference>
<dbReference type="FunFam" id="3.30.70.100:FF:000001">
    <property type="entry name" value="ATPase copper transporting beta"/>
    <property type="match status" value="1"/>
</dbReference>
<dbReference type="EMBL" id="CP003359">
    <property type="protein sequence ID" value="AGB40744.1"/>
    <property type="molecule type" value="Genomic_DNA"/>
</dbReference>
<gene>
    <name evidence="4" type="ordered locus">Halha_0772</name>
</gene>
<dbReference type="HOGENOM" id="CLU_134973_5_3_9"/>
<dbReference type="InterPro" id="IPR000428">
    <property type="entry name" value="Cu-bd"/>
</dbReference>
<evidence type="ECO:0000256" key="2">
    <source>
        <dbReference type="ARBA" id="ARBA00023008"/>
    </source>
</evidence>
<sequence>MKEVLFNVEGMSCGHCKNSVETALNDLAGVNNATVDLDAATVTVKFDDTVSEADLKAAIEDAGSYQVK</sequence>
<dbReference type="InterPro" id="IPR017969">
    <property type="entry name" value="Heavy-metal-associated_CS"/>
</dbReference>
<keyword evidence="1" id="KW-0479">Metal-binding</keyword>
<dbReference type="STRING" id="748449.Halha_0772"/>
<dbReference type="CDD" id="cd00371">
    <property type="entry name" value="HMA"/>
    <property type="match status" value="1"/>
</dbReference>
<dbReference type="InterPro" id="IPR006121">
    <property type="entry name" value="HMA_dom"/>
</dbReference>
<dbReference type="OrthoDB" id="9813965at2"/>
<dbReference type="RefSeq" id="WP_015326469.1">
    <property type="nucleotide sequence ID" value="NC_019978.1"/>
</dbReference>
<dbReference type="GO" id="GO:0005507">
    <property type="term" value="F:copper ion binding"/>
    <property type="evidence" value="ECO:0007669"/>
    <property type="project" value="InterPro"/>
</dbReference>
<dbReference type="PRINTS" id="PR00944">
    <property type="entry name" value="CUEXPORT"/>
</dbReference>
<keyword evidence="5" id="KW-1185">Reference proteome</keyword>
<dbReference type="GO" id="GO:0006825">
    <property type="term" value="P:copper ion transport"/>
    <property type="evidence" value="ECO:0007669"/>
    <property type="project" value="InterPro"/>
</dbReference>
<organism evidence="4 5">
    <name type="scientific">Halobacteroides halobius (strain ATCC 35273 / DSM 5150 / MD-1)</name>
    <dbReference type="NCBI Taxonomy" id="748449"/>
    <lineage>
        <taxon>Bacteria</taxon>
        <taxon>Bacillati</taxon>
        <taxon>Bacillota</taxon>
        <taxon>Clostridia</taxon>
        <taxon>Halanaerobiales</taxon>
        <taxon>Halobacteroidaceae</taxon>
        <taxon>Halobacteroides</taxon>
    </lineage>
</organism>
<dbReference type="InterPro" id="IPR036163">
    <property type="entry name" value="HMA_dom_sf"/>
</dbReference>
<accession>L0K8R2</accession>
<dbReference type="Gene3D" id="3.30.70.100">
    <property type="match status" value="1"/>
</dbReference>
<dbReference type="Pfam" id="PF00403">
    <property type="entry name" value="HMA"/>
    <property type="match status" value="1"/>
</dbReference>
<dbReference type="InterPro" id="IPR006122">
    <property type="entry name" value="HMA_Cu_ion-bd"/>
</dbReference>
<dbReference type="AlphaFoldDB" id="L0K8R2"/>
<reference evidence="5" key="1">
    <citation type="submission" date="2012-02" db="EMBL/GenBank/DDBJ databases">
        <title>The complete genome of Halobacteroides halobius DSM 5150.</title>
        <authorList>
            <person name="Lucas S."/>
            <person name="Copeland A."/>
            <person name="Lapidus A."/>
            <person name="Glavina del Rio T."/>
            <person name="Dalin E."/>
            <person name="Tice H."/>
            <person name="Bruce D."/>
            <person name="Goodwin L."/>
            <person name="Pitluck S."/>
            <person name="Peters L."/>
            <person name="Mikhailova N."/>
            <person name="Gu W."/>
            <person name="Kyrpides N."/>
            <person name="Mavromatis K."/>
            <person name="Ivanova N."/>
            <person name="Brettin T."/>
            <person name="Detter J.C."/>
            <person name="Han C."/>
            <person name="Larimer F."/>
            <person name="Land M."/>
            <person name="Hauser L."/>
            <person name="Markowitz V."/>
            <person name="Cheng J.-F."/>
            <person name="Hugenholtz P."/>
            <person name="Woyke T."/>
            <person name="Wu D."/>
            <person name="Tindall B."/>
            <person name="Pomrenke H."/>
            <person name="Brambilla E."/>
            <person name="Klenk H.-P."/>
            <person name="Eisen J.A."/>
        </authorList>
    </citation>
    <scope>NUCLEOTIDE SEQUENCE [LARGE SCALE GENOMIC DNA]</scope>
    <source>
        <strain evidence="5">ATCC 35273 / DSM 5150 / MD-1</strain>
    </source>
</reference>
<dbReference type="KEGG" id="hhl:Halha_0772"/>
<dbReference type="PROSITE" id="PS50846">
    <property type="entry name" value="HMA_2"/>
    <property type="match status" value="1"/>
</dbReference>
<evidence type="ECO:0000313" key="4">
    <source>
        <dbReference type="EMBL" id="AGB40744.1"/>
    </source>
</evidence>
<dbReference type="Proteomes" id="UP000010880">
    <property type="component" value="Chromosome"/>
</dbReference>
<keyword evidence="2" id="KW-0186">Copper</keyword>
<dbReference type="NCBIfam" id="TIGR00003">
    <property type="entry name" value="copper ion binding protein"/>
    <property type="match status" value="1"/>
</dbReference>
<evidence type="ECO:0000259" key="3">
    <source>
        <dbReference type="PROSITE" id="PS50846"/>
    </source>
</evidence>
<dbReference type="PROSITE" id="PS01047">
    <property type="entry name" value="HMA_1"/>
    <property type="match status" value="1"/>
</dbReference>
<evidence type="ECO:0000256" key="1">
    <source>
        <dbReference type="ARBA" id="ARBA00022723"/>
    </source>
</evidence>
<protein>
    <submittedName>
        <fullName evidence="4">Copper ion binding protein</fullName>
    </submittedName>
</protein>
<name>L0K8R2_HALHC</name>
<feature type="domain" description="HMA" evidence="3">
    <location>
        <begin position="2"/>
        <end position="67"/>
    </location>
</feature>
<proteinExistence type="predicted"/>
<dbReference type="SUPFAM" id="SSF55008">
    <property type="entry name" value="HMA, heavy metal-associated domain"/>
    <property type="match status" value="1"/>
</dbReference>
<evidence type="ECO:0000313" key="5">
    <source>
        <dbReference type="Proteomes" id="UP000010880"/>
    </source>
</evidence>